<sequence>MIDNWYETFSLENSATILSRWYETLSFDSLAIMSYNESQAVMRSLAMMRYSRYQASSLENLYALVRSPTVIFVALSIFAIYEYLLFEGWFDSAFNPDKESDWTLLPSYNDWVAKGGIQNRGVEISEDDICIICRDTPEAAVRISKCKHAMCSTCWTAWTERGNVRCPQCTCCLFRLDNRTLEKLVKLTIATWTASLPLSVISFFWASSQYAIIYNYFMSLLGFMLLLVVLDCRENNFAEWWKEFEVPGVRSERNQIRTQIVFTTIAVCWMLGKAVEVERLAPVSGRFLWEMLCG</sequence>
<keyword evidence="1" id="KW-0479">Metal-binding</keyword>
<reference evidence="7" key="1">
    <citation type="submission" date="2023-04" db="EMBL/GenBank/DDBJ databases">
        <title>Black Yeasts Isolated from many extreme environments.</title>
        <authorList>
            <person name="Coleine C."/>
            <person name="Stajich J.E."/>
            <person name="Selbmann L."/>
        </authorList>
    </citation>
    <scope>NUCLEOTIDE SEQUENCE</scope>
    <source>
        <strain evidence="7">CCFEE 5312</strain>
    </source>
</reference>
<protein>
    <recommendedName>
        <fullName evidence="6">RING-type domain-containing protein</fullName>
    </recommendedName>
</protein>
<dbReference type="EMBL" id="JAWDJX010000005">
    <property type="protein sequence ID" value="KAK3056607.1"/>
    <property type="molecule type" value="Genomic_DNA"/>
</dbReference>
<dbReference type="InterPro" id="IPR013083">
    <property type="entry name" value="Znf_RING/FYVE/PHD"/>
</dbReference>
<proteinExistence type="predicted"/>
<feature type="transmembrane region" description="Helical" evidence="5">
    <location>
        <begin position="184"/>
        <end position="206"/>
    </location>
</feature>
<dbReference type="Gene3D" id="3.30.40.10">
    <property type="entry name" value="Zinc/RING finger domain, C3HC4 (zinc finger)"/>
    <property type="match status" value="1"/>
</dbReference>
<evidence type="ECO:0000256" key="5">
    <source>
        <dbReference type="SAM" id="Phobius"/>
    </source>
</evidence>
<dbReference type="SUPFAM" id="SSF57850">
    <property type="entry name" value="RING/U-box"/>
    <property type="match status" value="1"/>
</dbReference>
<evidence type="ECO:0000256" key="1">
    <source>
        <dbReference type="ARBA" id="ARBA00022723"/>
    </source>
</evidence>
<name>A0AAJ0GFN4_9PEZI</name>
<dbReference type="InterPro" id="IPR001841">
    <property type="entry name" value="Znf_RING"/>
</dbReference>
<accession>A0AAJ0GFN4</accession>
<dbReference type="Proteomes" id="UP001271007">
    <property type="component" value="Unassembled WGS sequence"/>
</dbReference>
<feature type="domain" description="RING-type" evidence="6">
    <location>
        <begin position="130"/>
        <end position="170"/>
    </location>
</feature>
<keyword evidence="5" id="KW-0472">Membrane</keyword>
<feature type="transmembrane region" description="Helical" evidence="5">
    <location>
        <begin position="212"/>
        <end position="230"/>
    </location>
</feature>
<dbReference type="PROSITE" id="PS50089">
    <property type="entry name" value="ZF_RING_2"/>
    <property type="match status" value="1"/>
</dbReference>
<evidence type="ECO:0000259" key="6">
    <source>
        <dbReference type="PROSITE" id="PS50089"/>
    </source>
</evidence>
<organism evidence="7 8">
    <name type="scientific">Extremus antarcticus</name>
    <dbReference type="NCBI Taxonomy" id="702011"/>
    <lineage>
        <taxon>Eukaryota</taxon>
        <taxon>Fungi</taxon>
        <taxon>Dikarya</taxon>
        <taxon>Ascomycota</taxon>
        <taxon>Pezizomycotina</taxon>
        <taxon>Dothideomycetes</taxon>
        <taxon>Dothideomycetidae</taxon>
        <taxon>Mycosphaerellales</taxon>
        <taxon>Extremaceae</taxon>
        <taxon>Extremus</taxon>
    </lineage>
</organism>
<keyword evidence="2 4" id="KW-0863">Zinc-finger</keyword>
<evidence type="ECO:0000313" key="8">
    <source>
        <dbReference type="Proteomes" id="UP001271007"/>
    </source>
</evidence>
<feature type="transmembrane region" description="Helical" evidence="5">
    <location>
        <begin position="61"/>
        <end position="81"/>
    </location>
</feature>
<dbReference type="Pfam" id="PF00097">
    <property type="entry name" value="zf-C3HC4"/>
    <property type="match status" value="1"/>
</dbReference>
<evidence type="ECO:0000313" key="7">
    <source>
        <dbReference type="EMBL" id="KAK3056607.1"/>
    </source>
</evidence>
<dbReference type="SMART" id="SM00184">
    <property type="entry name" value="RING"/>
    <property type="match status" value="1"/>
</dbReference>
<evidence type="ECO:0000256" key="3">
    <source>
        <dbReference type="ARBA" id="ARBA00022833"/>
    </source>
</evidence>
<comment type="caution">
    <text evidence="7">The sequence shown here is derived from an EMBL/GenBank/DDBJ whole genome shotgun (WGS) entry which is preliminary data.</text>
</comment>
<evidence type="ECO:0000256" key="4">
    <source>
        <dbReference type="PROSITE-ProRule" id="PRU00175"/>
    </source>
</evidence>
<keyword evidence="8" id="KW-1185">Reference proteome</keyword>
<dbReference type="AlphaFoldDB" id="A0AAJ0GFN4"/>
<keyword evidence="5" id="KW-0812">Transmembrane</keyword>
<dbReference type="InterPro" id="IPR018957">
    <property type="entry name" value="Znf_C3HC4_RING-type"/>
</dbReference>
<keyword evidence="3" id="KW-0862">Zinc</keyword>
<gene>
    <name evidence="7" type="ORF">LTR09_002400</name>
</gene>
<dbReference type="GO" id="GO:0008270">
    <property type="term" value="F:zinc ion binding"/>
    <property type="evidence" value="ECO:0007669"/>
    <property type="project" value="UniProtKB-KW"/>
</dbReference>
<evidence type="ECO:0000256" key="2">
    <source>
        <dbReference type="ARBA" id="ARBA00022771"/>
    </source>
</evidence>
<keyword evidence="5" id="KW-1133">Transmembrane helix</keyword>